<evidence type="ECO:0000313" key="1">
    <source>
        <dbReference type="EMBL" id="SDC15486.1"/>
    </source>
</evidence>
<keyword evidence="2" id="KW-1185">Reference proteome</keyword>
<dbReference type="OrthoDB" id="3048903at2"/>
<organism evidence="1 2">
    <name type="scientific">Succiniclasticum ruminis</name>
    <dbReference type="NCBI Taxonomy" id="40841"/>
    <lineage>
        <taxon>Bacteria</taxon>
        <taxon>Bacillati</taxon>
        <taxon>Bacillota</taxon>
        <taxon>Negativicutes</taxon>
        <taxon>Acidaminococcales</taxon>
        <taxon>Acidaminococcaceae</taxon>
        <taxon>Succiniclasticum</taxon>
    </lineage>
</organism>
<evidence type="ECO:0000313" key="2">
    <source>
        <dbReference type="Proteomes" id="UP000198943"/>
    </source>
</evidence>
<accession>A0A1G6JC48</accession>
<gene>
    <name evidence="1" type="ORF">SAMN04487864_10320</name>
</gene>
<dbReference type="RefSeq" id="WP_093729478.1">
    <property type="nucleotide sequence ID" value="NZ_FMYW01000003.1"/>
</dbReference>
<name>A0A1G6JC48_9FIRM</name>
<dbReference type="EMBL" id="FMYW01000003">
    <property type="protein sequence ID" value="SDC15486.1"/>
    <property type="molecule type" value="Genomic_DNA"/>
</dbReference>
<dbReference type="Proteomes" id="UP000198943">
    <property type="component" value="Unassembled WGS sequence"/>
</dbReference>
<sequence length="78" mass="8791">MMIFVVNCEYNIGETLIDCAFQKVADAEAYINELNSDKAKAIARCKELIALREGEDMVPYLVEEYAVKFVIVAVELNV</sequence>
<proteinExistence type="predicted"/>
<reference evidence="2" key="1">
    <citation type="submission" date="2016-10" db="EMBL/GenBank/DDBJ databases">
        <authorList>
            <person name="Varghese N."/>
            <person name="Submissions S."/>
        </authorList>
    </citation>
    <scope>NUCLEOTIDE SEQUENCE [LARGE SCALE GENOMIC DNA]</scope>
    <source>
        <strain evidence="2">DSM 11005</strain>
    </source>
</reference>
<dbReference type="AlphaFoldDB" id="A0A1G6JC48"/>
<protein>
    <submittedName>
        <fullName evidence="1">Uncharacterized protein</fullName>
    </submittedName>
</protein>